<sequence length="116" mass="12035">MFADQPSPSLRQHALIACGEMCPSTAPGHAVSPIQNRLAAATPGKWRDAVIVSAHGAGWVELANLDGEATTIVWNHADLRGALPSGTPVAVHEVYGVLRVGTQTYSVLRAGAELAG</sequence>
<dbReference type="OrthoDB" id="5189813at2"/>
<evidence type="ECO:0000313" key="2">
    <source>
        <dbReference type="Proteomes" id="UP000293519"/>
    </source>
</evidence>
<proteinExistence type="predicted"/>
<dbReference type="AlphaFoldDB" id="A0A4Q7LZP1"/>
<dbReference type="RefSeq" id="WP_130484441.1">
    <property type="nucleotide sequence ID" value="NZ_SGWW01000001.1"/>
</dbReference>
<reference evidence="1 2" key="1">
    <citation type="journal article" date="2015" name="Stand. Genomic Sci.">
        <title>Genomic Encyclopedia of Bacterial and Archaeal Type Strains, Phase III: the genomes of soil and plant-associated and newly described type strains.</title>
        <authorList>
            <person name="Whitman W.B."/>
            <person name="Woyke T."/>
            <person name="Klenk H.P."/>
            <person name="Zhou Y."/>
            <person name="Lilburn T.G."/>
            <person name="Beck B.J."/>
            <person name="De Vos P."/>
            <person name="Vandamme P."/>
            <person name="Eisen J.A."/>
            <person name="Garrity G."/>
            <person name="Hugenholtz P."/>
            <person name="Kyrpides N.C."/>
        </authorList>
    </citation>
    <scope>NUCLEOTIDE SEQUENCE [LARGE SCALE GENOMIC DNA]</scope>
    <source>
        <strain evidence="1 2">CV2</strain>
    </source>
</reference>
<dbReference type="Proteomes" id="UP000293519">
    <property type="component" value="Unassembled WGS sequence"/>
</dbReference>
<evidence type="ECO:0000313" key="1">
    <source>
        <dbReference type="EMBL" id="RZS59349.1"/>
    </source>
</evidence>
<protein>
    <submittedName>
        <fullName evidence="1">Uncharacterized protein</fullName>
    </submittedName>
</protein>
<name>A0A4Q7LZP1_9MICO</name>
<comment type="caution">
    <text evidence="1">The sequence shown here is derived from an EMBL/GenBank/DDBJ whole genome shotgun (WGS) entry which is preliminary data.</text>
</comment>
<dbReference type="EMBL" id="SGWW01000001">
    <property type="protein sequence ID" value="RZS59349.1"/>
    <property type="molecule type" value="Genomic_DNA"/>
</dbReference>
<organism evidence="1 2">
    <name type="scientific">Microcella putealis</name>
    <dbReference type="NCBI Taxonomy" id="337005"/>
    <lineage>
        <taxon>Bacteria</taxon>
        <taxon>Bacillati</taxon>
        <taxon>Actinomycetota</taxon>
        <taxon>Actinomycetes</taxon>
        <taxon>Micrococcales</taxon>
        <taxon>Microbacteriaceae</taxon>
        <taxon>Microcella</taxon>
    </lineage>
</organism>
<keyword evidence="2" id="KW-1185">Reference proteome</keyword>
<accession>A0A4Q7LZP1</accession>
<gene>
    <name evidence="1" type="ORF">EV141_0570</name>
</gene>